<sequence>MARKMLVMEDSLLTNDDEEGGGRYTGILSDCDTAAIEDPEDLAAIEDPEDPLIETREQEDDDEQCSLALEALLKEVNVGEESYKTPTKGKSSVAISIEIEECENVKVSLPPLAVGMVFESWQKIDTYFKNYREQEGFGVVRSSGATKGKDENAKEKLNITWTCECFGLPGRKSKKSDSTFVSDSQISDEVCVKRKSKKVSCPMKLYAKINEVGEWVIDKALVEHQGHKPTPGKSKNITKFKQKFLMDNPHIVQQLLNDRKAGVPGNCDGVQEDVPVKDPPLLKRPAHRTTDSRYLILKSFQNMVPYRPQCVGGIQMLDGEGSIGYFTSVGDGAQQSYGFQISPQHGFYFRILNFLKIRFLMGCMDGTRLIHLYQLHQDKQGKFPYYLDLGCL</sequence>
<protein>
    <recommendedName>
        <fullName evidence="3">FAR1 domain-containing protein</fullName>
    </recommendedName>
</protein>
<accession>A0A803MSS3</accession>
<dbReference type="EnsemblPlants" id="AUR62034624-RA">
    <property type="protein sequence ID" value="AUR62034624-RA:cds"/>
    <property type="gene ID" value="AUR62034624"/>
</dbReference>
<evidence type="ECO:0000313" key="1">
    <source>
        <dbReference type="EnsemblPlants" id="AUR62034624-RA:cds"/>
    </source>
</evidence>
<dbReference type="PANTHER" id="PTHR47718:SF13">
    <property type="entry name" value="OS09G0290500 PROTEIN"/>
    <property type="match status" value="1"/>
</dbReference>
<name>A0A803MSS3_CHEQI</name>
<dbReference type="PANTHER" id="PTHR47718">
    <property type="entry name" value="OS01G0519700 PROTEIN"/>
    <property type="match status" value="1"/>
</dbReference>
<keyword evidence="2" id="KW-1185">Reference proteome</keyword>
<reference evidence="1" key="2">
    <citation type="submission" date="2021-03" db="UniProtKB">
        <authorList>
            <consortium name="EnsemblPlants"/>
        </authorList>
    </citation>
    <scope>IDENTIFICATION</scope>
</reference>
<evidence type="ECO:0000313" key="2">
    <source>
        <dbReference type="Proteomes" id="UP000596660"/>
    </source>
</evidence>
<evidence type="ECO:0008006" key="3">
    <source>
        <dbReference type="Google" id="ProtNLM"/>
    </source>
</evidence>
<dbReference type="Proteomes" id="UP000596660">
    <property type="component" value="Unplaced"/>
</dbReference>
<reference evidence="1" key="1">
    <citation type="journal article" date="2017" name="Nature">
        <title>The genome of Chenopodium quinoa.</title>
        <authorList>
            <person name="Jarvis D.E."/>
            <person name="Ho Y.S."/>
            <person name="Lightfoot D.J."/>
            <person name="Schmoeckel S.M."/>
            <person name="Li B."/>
            <person name="Borm T.J.A."/>
            <person name="Ohyanagi H."/>
            <person name="Mineta K."/>
            <person name="Michell C.T."/>
            <person name="Saber N."/>
            <person name="Kharbatia N.M."/>
            <person name="Rupper R.R."/>
            <person name="Sharp A.R."/>
            <person name="Dally N."/>
            <person name="Boughton B.A."/>
            <person name="Woo Y.H."/>
            <person name="Gao G."/>
            <person name="Schijlen E.G.W.M."/>
            <person name="Guo X."/>
            <person name="Momin A.A."/>
            <person name="Negrao S."/>
            <person name="Al-Babili S."/>
            <person name="Gehring C."/>
            <person name="Roessner U."/>
            <person name="Jung C."/>
            <person name="Murphy K."/>
            <person name="Arold S.T."/>
            <person name="Gojobori T."/>
            <person name="van der Linden C.G."/>
            <person name="van Loo E.N."/>
            <person name="Jellen E.N."/>
            <person name="Maughan P.J."/>
            <person name="Tester M."/>
        </authorList>
    </citation>
    <scope>NUCLEOTIDE SEQUENCE [LARGE SCALE GENOMIC DNA]</scope>
    <source>
        <strain evidence="1">cv. PI 614886</strain>
    </source>
</reference>
<proteinExistence type="predicted"/>
<organism evidence="1 2">
    <name type="scientific">Chenopodium quinoa</name>
    <name type="common">Quinoa</name>
    <dbReference type="NCBI Taxonomy" id="63459"/>
    <lineage>
        <taxon>Eukaryota</taxon>
        <taxon>Viridiplantae</taxon>
        <taxon>Streptophyta</taxon>
        <taxon>Embryophyta</taxon>
        <taxon>Tracheophyta</taxon>
        <taxon>Spermatophyta</taxon>
        <taxon>Magnoliopsida</taxon>
        <taxon>eudicotyledons</taxon>
        <taxon>Gunneridae</taxon>
        <taxon>Pentapetalae</taxon>
        <taxon>Caryophyllales</taxon>
        <taxon>Chenopodiaceae</taxon>
        <taxon>Chenopodioideae</taxon>
        <taxon>Atripliceae</taxon>
        <taxon>Chenopodium</taxon>
    </lineage>
</organism>
<dbReference type="AlphaFoldDB" id="A0A803MSS3"/>
<dbReference type="Gramene" id="AUR62034624-RA">
    <property type="protein sequence ID" value="AUR62034624-RA:cds"/>
    <property type="gene ID" value="AUR62034624"/>
</dbReference>